<reference evidence="2" key="1">
    <citation type="submission" date="2022-07" db="EMBL/GenBank/DDBJ databases">
        <title>Genome Sequence of Physisporinus lineatus.</title>
        <authorList>
            <person name="Buettner E."/>
        </authorList>
    </citation>
    <scope>NUCLEOTIDE SEQUENCE</scope>
    <source>
        <strain evidence="2">VT162</strain>
    </source>
</reference>
<evidence type="ECO:0000313" key="3">
    <source>
        <dbReference type="Proteomes" id="UP001212997"/>
    </source>
</evidence>
<sequence length="311" mass="34565">MSDALNNTYQGALNNGLPTRPEEKNNTGPRRSARLAEMRLLEDIQETNNVASLPKTRKRPRQDQDEAQGSGTPDAPKAKRPKLEETYKVHNYCSDGELLDTEQGSKALGNDASGKTSKGREVDDHHAQDRDGLLVGDQGDSKQPITTGFTKAEEPTGNEEVNNHGFNQVGQPLDNQGDVSKEEEKAYHHDHDNLPVDDQQDDSTDTGAPIEEGAEDDNGHDHVPDQNGLTVDDQNDEDPSDVQEQDSSEATRSSEYEPEPNFEFVHPKFLLLHYRCKRCKPGSSDWVSIAHVHIEDDPHFRGPYYCLFPGA</sequence>
<feature type="compositionally biased region" description="Basic and acidic residues" evidence="1">
    <location>
        <begin position="118"/>
        <end position="132"/>
    </location>
</feature>
<organism evidence="2 3">
    <name type="scientific">Meripilus lineatus</name>
    <dbReference type="NCBI Taxonomy" id="2056292"/>
    <lineage>
        <taxon>Eukaryota</taxon>
        <taxon>Fungi</taxon>
        <taxon>Dikarya</taxon>
        <taxon>Basidiomycota</taxon>
        <taxon>Agaricomycotina</taxon>
        <taxon>Agaricomycetes</taxon>
        <taxon>Polyporales</taxon>
        <taxon>Meripilaceae</taxon>
        <taxon>Meripilus</taxon>
    </lineage>
</organism>
<feature type="region of interest" description="Disordered" evidence="1">
    <location>
        <begin position="1"/>
        <end position="88"/>
    </location>
</feature>
<feature type="compositionally biased region" description="Polar residues" evidence="1">
    <location>
        <begin position="164"/>
        <end position="178"/>
    </location>
</feature>
<dbReference type="AlphaFoldDB" id="A0AAD5YLM4"/>
<feature type="compositionally biased region" description="Acidic residues" evidence="1">
    <location>
        <begin position="233"/>
        <end position="247"/>
    </location>
</feature>
<keyword evidence="3" id="KW-1185">Reference proteome</keyword>
<accession>A0AAD5YLM4</accession>
<dbReference type="EMBL" id="JANAWD010000062">
    <property type="protein sequence ID" value="KAJ3488647.1"/>
    <property type="molecule type" value="Genomic_DNA"/>
</dbReference>
<evidence type="ECO:0000313" key="2">
    <source>
        <dbReference type="EMBL" id="KAJ3488647.1"/>
    </source>
</evidence>
<feature type="region of interest" description="Disordered" evidence="1">
    <location>
        <begin position="100"/>
        <end position="260"/>
    </location>
</feature>
<evidence type="ECO:0000256" key="1">
    <source>
        <dbReference type="SAM" id="MobiDB-lite"/>
    </source>
</evidence>
<proteinExistence type="predicted"/>
<feature type="compositionally biased region" description="Polar residues" evidence="1">
    <location>
        <begin position="1"/>
        <end position="17"/>
    </location>
</feature>
<feature type="compositionally biased region" description="Basic and acidic residues" evidence="1">
    <location>
        <begin position="179"/>
        <end position="194"/>
    </location>
</feature>
<dbReference type="Proteomes" id="UP001212997">
    <property type="component" value="Unassembled WGS sequence"/>
</dbReference>
<name>A0AAD5YLM4_9APHY</name>
<comment type="caution">
    <text evidence="2">The sequence shown here is derived from an EMBL/GenBank/DDBJ whole genome shotgun (WGS) entry which is preliminary data.</text>
</comment>
<gene>
    <name evidence="2" type="ORF">NLI96_g2702</name>
</gene>
<protein>
    <submittedName>
        <fullName evidence="2">Uncharacterized protein</fullName>
    </submittedName>
</protein>